<accession>A0ABV8KPB3</accession>
<dbReference type="Proteomes" id="UP001595868">
    <property type="component" value="Unassembled WGS sequence"/>
</dbReference>
<proteinExistence type="predicted"/>
<dbReference type="EC" id="3.5.1.54" evidence="3"/>
<dbReference type="InterPro" id="IPR036928">
    <property type="entry name" value="AS_sf"/>
</dbReference>
<dbReference type="InterPro" id="IPR023631">
    <property type="entry name" value="Amidase_dom"/>
</dbReference>
<evidence type="ECO:0000313" key="3">
    <source>
        <dbReference type="EMBL" id="MFC4107976.1"/>
    </source>
</evidence>
<dbReference type="Gene3D" id="3.10.490.10">
    <property type="entry name" value="Gamma-glutamyl cyclotransferase-like"/>
    <property type="match status" value="1"/>
</dbReference>
<dbReference type="SUPFAM" id="SSF75304">
    <property type="entry name" value="Amidase signature (AS) enzymes"/>
    <property type="match status" value="1"/>
</dbReference>
<dbReference type="InterPro" id="IPR000120">
    <property type="entry name" value="Amidase"/>
</dbReference>
<dbReference type="PANTHER" id="PTHR11895">
    <property type="entry name" value="TRANSAMIDASE"/>
    <property type="match status" value="1"/>
</dbReference>
<dbReference type="PANTHER" id="PTHR11895:SF169">
    <property type="entry name" value="GLUTAMYL-TRNA(GLN) AMIDOTRANSFERASE"/>
    <property type="match status" value="1"/>
</dbReference>
<dbReference type="Gene3D" id="1.20.58.1700">
    <property type="match status" value="1"/>
</dbReference>
<evidence type="ECO:0000259" key="2">
    <source>
        <dbReference type="Pfam" id="PF21986"/>
    </source>
</evidence>
<dbReference type="GO" id="GO:0004039">
    <property type="term" value="F:allophanate hydrolase activity"/>
    <property type="evidence" value="ECO:0007669"/>
    <property type="project" value="UniProtKB-EC"/>
</dbReference>
<dbReference type="NCBIfam" id="NF006043">
    <property type="entry name" value="PRK08186.1"/>
    <property type="match status" value="1"/>
</dbReference>
<dbReference type="Gene3D" id="3.90.1300.10">
    <property type="entry name" value="Amidase signature (AS) domain"/>
    <property type="match status" value="1"/>
</dbReference>
<feature type="domain" description="Allophanate hydrolase C-terminal" evidence="2">
    <location>
        <begin position="437"/>
        <end position="559"/>
    </location>
</feature>
<dbReference type="RefSeq" id="WP_377547614.1">
    <property type="nucleotide sequence ID" value="NZ_JBHSBN010000012.1"/>
</dbReference>
<keyword evidence="4" id="KW-1185">Reference proteome</keyword>
<organism evidence="3 4">
    <name type="scientific">Micromonospora zhanjiangensis</name>
    <dbReference type="NCBI Taxonomy" id="1522057"/>
    <lineage>
        <taxon>Bacteria</taxon>
        <taxon>Bacillati</taxon>
        <taxon>Actinomycetota</taxon>
        <taxon>Actinomycetes</taxon>
        <taxon>Micromonosporales</taxon>
        <taxon>Micromonosporaceae</taxon>
        <taxon>Micromonospora</taxon>
    </lineage>
</organism>
<dbReference type="InterPro" id="IPR014085">
    <property type="entry name" value="Allophanate_hydrolase"/>
</dbReference>
<gene>
    <name evidence="3" type="primary">atzF</name>
    <name evidence="3" type="ORF">ACFOX0_18845</name>
</gene>
<evidence type="ECO:0000313" key="4">
    <source>
        <dbReference type="Proteomes" id="UP001595868"/>
    </source>
</evidence>
<dbReference type="EMBL" id="JBHSBN010000012">
    <property type="protein sequence ID" value="MFC4107976.1"/>
    <property type="molecule type" value="Genomic_DNA"/>
</dbReference>
<keyword evidence="3" id="KW-0378">Hydrolase</keyword>
<protein>
    <submittedName>
        <fullName evidence="3">Allophanate hydrolase</fullName>
        <ecNumber evidence="3">3.5.1.54</ecNumber>
    </submittedName>
</protein>
<dbReference type="Pfam" id="PF21986">
    <property type="entry name" value="AH_C"/>
    <property type="match status" value="1"/>
</dbReference>
<reference evidence="4" key="1">
    <citation type="journal article" date="2019" name="Int. J. Syst. Evol. Microbiol.">
        <title>The Global Catalogue of Microorganisms (GCM) 10K type strain sequencing project: providing services to taxonomists for standard genome sequencing and annotation.</title>
        <authorList>
            <consortium name="The Broad Institute Genomics Platform"/>
            <consortium name="The Broad Institute Genome Sequencing Center for Infectious Disease"/>
            <person name="Wu L."/>
            <person name="Ma J."/>
        </authorList>
    </citation>
    <scope>NUCLEOTIDE SEQUENCE [LARGE SCALE GENOMIC DNA]</scope>
    <source>
        <strain evidence="4">2902at01</strain>
    </source>
</reference>
<sequence length="562" mass="56496">MSARPEAFIALRDPAAVAAELAASRGPLAGLRLAVKNNVDVAGFPTTAGCPAYATGPAGSDAQAVARLRAAGATVVGVTNLDQFATGLVGQRSPYGGVRDARRATHVSGGSSSGSAVAVALGAADIAVGTDTAGSGRVPAAFQGIVGVKPTLGVVSVRGVVPACRSFDAVTIFARDLDTADAAMAAMAGGGGTRGWPLDTPLAAPVAARVAVPDELPAMAPGWAEAFRAAADRLRADGCVVEPIPFASFLAAARLLYDGGLVAERHAAVGGFVDAHPDLVDPTVGAIISRAGRVSGSTLARDLARLAALRTECLGLLTGFEVLLVPTAPGQPTVAEVAAEPVASNSRVGTYTNFCNLFDLCAVAVPSGTVPDGTAGAAQFGVTVLARAFHDAVALDLARRVMLATPPPEAYAGGAAPLAEQRLPWPARIADAAVQTVELFVIGAHLVGQPLERELRSLGARWLGPARTAGAYALAALDTAPPRPGLTRVGGGGVRVDGEVWALSVGALGRFLAALPAPMNLGRVELDDGRWVIGFGCATEAAAAGTDISAHGGWRNWLAAGS</sequence>
<name>A0ABV8KPB3_9ACTN</name>
<evidence type="ECO:0000259" key="1">
    <source>
        <dbReference type="Pfam" id="PF01425"/>
    </source>
</evidence>
<dbReference type="NCBIfam" id="TIGR02713">
    <property type="entry name" value="allophanate_hyd"/>
    <property type="match status" value="1"/>
</dbReference>
<comment type="caution">
    <text evidence="3">The sequence shown here is derived from an EMBL/GenBank/DDBJ whole genome shotgun (WGS) entry which is preliminary data.</text>
</comment>
<dbReference type="InterPro" id="IPR053844">
    <property type="entry name" value="AH_C"/>
</dbReference>
<feature type="domain" description="Amidase" evidence="1">
    <location>
        <begin position="16"/>
        <end position="392"/>
    </location>
</feature>
<dbReference type="Pfam" id="PF01425">
    <property type="entry name" value="Amidase"/>
    <property type="match status" value="1"/>
</dbReference>